<reference evidence="2" key="1">
    <citation type="submission" date="2017-02" db="UniProtKB">
        <authorList>
            <consortium name="WormBaseParasite"/>
        </authorList>
    </citation>
    <scope>IDENTIFICATION</scope>
</reference>
<dbReference type="Proteomes" id="UP000046393">
    <property type="component" value="Unplaced"/>
</dbReference>
<name>A0A0N5AAX9_9BILA</name>
<accession>A0A0N5AAX9</accession>
<evidence type="ECO:0000313" key="1">
    <source>
        <dbReference type="Proteomes" id="UP000046393"/>
    </source>
</evidence>
<dbReference type="AlphaFoldDB" id="A0A0N5AAX9"/>
<protein>
    <submittedName>
        <fullName evidence="2">Secreted protein</fullName>
    </submittedName>
</protein>
<dbReference type="WBParaSite" id="SMUV_0000130501-mRNA-1">
    <property type="protein sequence ID" value="SMUV_0000130501-mRNA-1"/>
    <property type="gene ID" value="SMUV_0000130501"/>
</dbReference>
<sequence length="84" mass="8591">MLMLLRTNNSNNDRYNGRCAVVVVVVVGDGGGGGGGGGGGYVYVCIDVVDTIIFAVCITQQRKSSSLHCAPTRLQTNAAAAACI</sequence>
<evidence type="ECO:0000313" key="2">
    <source>
        <dbReference type="WBParaSite" id="SMUV_0000130501-mRNA-1"/>
    </source>
</evidence>
<proteinExistence type="predicted"/>
<keyword evidence="1" id="KW-1185">Reference proteome</keyword>
<organism evidence="1 2">
    <name type="scientific">Syphacia muris</name>
    <dbReference type="NCBI Taxonomy" id="451379"/>
    <lineage>
        <taxon>Eukaryota</taxon>
        <taxon>Metazoa</taxon>
        <taxon>Ecdysozoa</taxon>
        <taxon>Nematoda</taxon>
        <taxon>Chromadorea</taxon>
        <taxon>Rhabditida</taxon>
        <taxon>Spirurina</taxon>
        <taxon>Oxyuridomorpha</taxon>
        <taxon>Oxyuroidea</taxon>
        <taxon>Oxyuridae</taxon>
        <taxon>Syphacia</taxon>
    </lineage>
</organism>